<keyword evidence="1" id="KW-0732">Signal</keyword>
<feature type="signal peptide" evidence="1">
    <location>
        <begin position="1"/>
        <end position="23"/>
    </location>
</feature>
<dbReference type="PANTHER" id="PTHR41339:SF1">
    <property type="entry name" value="SECRETED PROTEIN"/>
    <property type="match status" value="1"/>
</dbReference>
<proteinExistence type="predicted"/>
<evidence type="ECO:0000313" key="2">
    <source>
        <dbReference type="EMBL" id="MBM0106817.1"/>
    </source>
</evidence>
<keyword evidence="3" id="KW-1185">Reference proteome</keyword>
<sequence length="425" mass="43575">MKLKLLAAAVAATLGSVAFQAGAANLGLDATCALNGTDQGMVATPDGNRRRCDLPADIVTTNPADPTITLPATVSGTPILWTLPSVVVVGNGNQAGRTPSTAANTQLTIAAGARIAGAIANSALVITRGARINAAGTAANPIVFSSLDNNYTGTAEWGGVILSSWDNTNECNTGGECTMEGISQGQFFYGGYVNEATTPSWDNVSSGTLRFAVIAEGGHAVNVDIDGDPDPNSNTGDEINGLTLYGVSSETSIANVHIHNNDDDGIEFFGGDVDVANLWISCAGDDSVDWDYGFHGALSNVNILQRDGADHAFELANNPNNFSATPVADANVSNVSILFTDGSPAVDTPFDLKEGSGGTFSNVVIGSAYTGACFSSGAVDAVSASDFTNFEYACNDNLSLLPPSSTAPTGFPNNTFWTAYPGTCN</sequence>
<dbReference type="RefSeq" id="WP_203168932.1">
    <property type="nucleotide sequence ID" value="NZ_JAEVLS010000004.1"/>
</dbReference>
<protein>
    <submittedName>
        <fullName evidence="2">Uncharacterized protein</fullName>
    </submittedName>
</protein>
<accession>A0ABS1X0T7</accession>
<organism evidence="2 3">
    <name type="scientific">Steroidobacter gossypii</name>
    <dbReference type="NCBI Taxonomy" id="2805490"/>
    <lineage>
        <taxon>Bacteria</taxon>
        <taxon>Pseudomonadati</taxon>
        <taxon>Pseudomonadota</taxon>
        <taxon>Gammaproteobacteria</taxon>
        <taxon>Steroidobacterales</taxon>
        <taxon>Steroidobacteraceae</taxon>
        <taxon>Steroidobacter</taxon>
    </lineage>
</organism>
<feature type="chain" id="PRO_5045566402" evidence="1">
    <location>
        <begin position="24"/>
        <end position="425"/>
    </location>
</feature>
<comment type="caution">
    <text evidence="2">The sequence shown here is derived from an EMBL/GenBank/DDBJ whole genome shotgun (WGS) entry which is preliminary data.</text>
</comment>
<name>A0ABS1X0T7_9GAMM</name>
<reference evidence="2 3" key="1">
    <citation type="journal article" date="2021" name="Int. J. Syst. Evol. Microbiol.">
        <title>Steroidobacter gossypii sp. nov., isolated from soil of cotton cropping field.</title>
        <authorList>
            <person name="Huang R."/>
            <person name="Yang S."/>
            <person name="Zhen C."/>
            <person name="Liu W."/>
        </authorList>
    </citation>
    <scope>NUCLEOTIDE SEQUENCE [LARGE SCALE GENOMIC DNA]</scope>
    <source>
        <strain evidence="2 3">S1-65</strain>
    </source>
</reference>
<evidence type="ECO:0000313" key="3">
    <source>
        <dbReference type="Proteomes" id="UP000661077"/>
    </source>
</evidence>
<dbReference type="Proteomes" id="UP000661077">
    <property type="component" value="Unassembled WGS sequence"/>
</dbReference>
<dbReference type="EMBL" id="JAEVLS010000004">
    <property type="protein sequence ID" value="MBM0106817.1"/>
    <property type="molecule type" value="Genomic_DNA"/>
</dbReference>
<evidence type="ECO:0000256" key="1">
    <source>
        <dbReference type="SAM" id="SignalP"/>
    </source>
</evidence>
<gene>
    <name evidence="2" type="ORF">JM946_18950</name>
</gene>
<dbReference type="PANTHER" id="PTHR41339">
    <property type="entry name" value="LIPL48"/>
    <property type="match status" value="1"/>
</dbReference>